<evidence type="ECO:0000313" key="6">
    <source>
        <dbReference type="Proteomes" id="UP001157461"/>
    </source>
</evidence>
<gene>
    <name evidence="5" type="ORF">OMP44_14125</name>
</gene>
<organism evidence="5 6">
    <name type="scientific">Pseudomonas flavocrustae</name>
    <dbReference type="NCBI Taxonomy" id="2991719"/>
    <lineage>
        <taxon>Bacteria</taxon>
        <taxon>Pseudomonadati</taxon>
        <taxon>Pseudomonadota</taxon>
        <taxon>Gammaproteobacteria</taxon>
        <taxon>Pseudomonadales</taxon>
        <taxon>Pseudomonadaceae</taxon>
        <taxon>Pseudomonas</taxon>
    </lineage>
</organism>
<dbReference type="EMBL" id="JAPDIQ010000006">
    <property type="protein sequence ID" value="MDH4764038.1"/>
    <property type="molecule type" value="Genomic_DNA"/>
</dbReference>
<accession>A0ABT6IIB1</accession>
<feature type="chain" id="PRO_5045172099" evidence="3">
    <location>
        <begin position="23"/>
        <end position="346"/>
    </location>
</feature>
<sequence>MRKWLRPFVLSLACFTAVPALATGAPGAPPPFDKGQVKLALVAYLTAGDFFQAFQRGVERQAKAVGADLRVFDARQDAVRQREQLEQAIDLGVDGILVGLGLPETLRDTVAKAQAKGIKVVAFDIDLQVPGVTQVVQDHRQLARLVLGQALKDNGEHFQAGVAYVPGFTPMEQRFEIWEAVKRDHPGIVEQARFGSMTAPIPNSIANAAGAVLRAHPDISVFFAPYDEFAKGVKLAVDEAGRNKTTRIYSADISTADIQAMTEPDSAWVATAAVNAETAGAISLRTLARRLTGEEQGAQVLVPPTLITRQLLLDLQVRNLKQLAEKLPGFRDDGQVAGSAWIPLPR</sequence>
<evidence type="ECO:0000256" key="3">
    <source>
        <dbReference type="SAM" id="SignalP"/>
    </source>
</evidence>
<reference evidence="5 6" key="1">
    <citation type="submission" date="2022-10" db="EMBL/GenBank/DDBJ databases">
        <title>A novel Pseudomonas species, isolated from Passiflora incarnata leaves.</title>
        <authorList>
            <person name="Cueva-Yesquen L.G."/>
            <person name="Fantinatti-Garboggini F."/>
        </authorList>
    </citation>
    <scope>NUCLEOTIDE SEQUENCE [LARGE SCALE GENOMIC DNA]</scope>
    <source>
        <strain evidence="5 6">CBMAI 2609</strain>
    </source>
</reference>
<feature type="domain" description="Periplasmic binding protein" evidence="4">
    <location>
        <begin position="40"/>
        <end position="295"/>
    </location>
</feature>
<proteinExistence type="inferred from homology"/>
<keyword evidence="6" id="KW-1185">Reference proteome</keyword>
<evidence type="ECO:0000256" key="1">
    <source>
        <dbReference type="ARBA" id="ARBA00004418"/>
    </source>
</evidence>
<dbReference type="InterPro" id="IPR028082">
    <property type="entry name" value="Peripla_BP_I"/>
</dbReference>
<dbReference type="PANTHER" id="PTHR30036:SF7">
    <property type="entry name" value="ABC TRANSPORTER PERIPLASMIC-BINDING PROTEIN YPHF"/>
    <property type="match status" value="1"/>
</dbReference>
<dbReference type="Pfam" id="PF13407">
    <property type="entry name" value="Peripla_BP_4"/>
    <property type="match status" value="1"/>
</dbReference>
<keyword evidence="3" id="KW-0732">Signal</keyword>
<comment type="similarity">
    <text evidence="2">Belongs to the bacterial solute-binding protein 2 family.</text>
</comment>
<dbReference type="Proteomes" id="UP001157461">
    <property type="component" value="Unassembled WGS sequence"/>
</dbReference>
<evidence type="ECO:0000256" key="2">
    <source>
        <dbReference type="ARBA" id="ARBA00007639"/>
    </source>
</evidence>
<dbReference type="InterPro" id="IPR025997">
    <property type="entry name" value="SBP_2_dom"/>
</dbReference>
<comment type="caution">
    <text evidence="5">The sequence shown here is derived from an EMBL/GenBank/DDBJ whole genome shotgun (WGS) entry which is preliminary data.</text>
</comment>
<feature type="signal peptide" evidence="3">
    <location>
        <begin position="1"/>
        <end position="22"/>
    </location>
</feature>
<dbReference type="RefSeq" id="WP_280309029.1">
    <property type="nucleotide sequence ID" value="NZ_JAPDIQ010000006.1"/>
</dbReference>
<dbReference type="SUPFAM" id="SSF53822">
    <property type="entry name" value="Periplasmic binding protein-like I"/>
    <property type="match status" value="1"/>
</dbReference>
<dbReference type="PANTHER" id="PTHR30036">
    <property type="entry name" value="D-XYLOSE-BINDING PERIPLASMIC PROTEIN"/>
    <property type="match status" value="1"/>
</dbReference>
<protein>
    <submittedName>
        <fullName evidence="5">Substrate-binding domain-containing protein</fullName>
    </submittedName>
</protein>
<evidence type="ECO:0000259" key="4">
    <source>
        <dbReference type="Pfam" id="PF13407"/>
    </source>
</evidence>
<evidence type="ECO:0000313" key="5">
    <source>
        <dbReference type="EMBL" id="MDH4764038.1"/>
    </source>
</evidence>
<dbReference type="Gene3D" id="3.40.50.2300">
    <property type="match status" value="2"/>
</dbReference>
<dbReference type="InterPro" id="IPR050555">
    <property type="entry name" value="Bact_Solute-Bind_Prot2"/>
</dbReference>
<comment type="subcellular location">
    <subcellularLocation>
        <location evidence="1">Periplasm</location>
    </subcellularLocation>
</comment>
<name>A0ABT6IIB1_9PSED</name>